<proteinExistence type="predicted"/>
<dbReference type="Proteomes" id="UP001519460">
    <property type="component" value="Unassembled WGS sequence"/>
</dbReference>
<comment type="caution">
    <text evidence="1">The sequence shown here is derived from an EMBL/GenBank/DDBJ whole genome shotgun (WGS) entry which is preliminary data.</text>
</comment>
<protein>
    <submittedName>
        <fullName evidence="1">Uncharacterized protein</fullName>
    </submittedName>
</protein>
<evidence type="ECO:0000313" key="2">
    <source>
        <dbReference type="Proteomes" id="UP001519460"/>
    </source>
</evidence>
<keyword evidence="2" id="KW-1185">Reference proteome</keyword>
<dbReference type="AlphaFoldDB" id="A0ABD0KDR4"/>
<name>A0ABD0KDR4_9CAEN</name>
<organism evidence="1 2">
    <name type="scientific">Batillaria attramentaria</name>
    <dbReference type="NCBI Taxonomy" id="370345"/>
    <lineage>
        <taxon>Eukaryota</taxon>
        <taxon>Metazoa</taxon>
        <taxon>Spiralia</taxon>
        <taxon>Lophotrochozoa</taxon>
        <taxon>Mollusca</taxon>
        <taxon>Gastropoda</taxon>
        <taxon>Caenogastropoda</taxon>
        <taxon>Sorbeoconcha</taxon>
        <taxon>Cerithioidea</taxon>
        <taxon>Batillariidae</taxon>
        <taxon>Batillaria</taxon>
    </lineage>
</organism>
<sequence length="130" mass="14609">MEVLSIDRDSGDRLTTHQPTICHDKLCAASYGECHTSVVPTTFSGFDLNRRVHGFFSFLVVASGHPESNTEHLDDWTVLLLLCVVWASCHRSWRFCETPSTFACFVTAGRPQHNYSIASDLYQTTLLRGN</sequence>
<evidence type="ECO:0000313" key="1">
    <source>
        <dbReference type="EMBL" id="KAK7485223.1"/>
    </source>
</evidence>
<accession>A0ABD0KDR4</accession>
<dbReference type="EMBL" id="JACVVK020000197">
    <property type="protein sequence ID" value="KAK7485223.1"/>
    <property type="molecule type" value="Genomic_DNA"/>
</dbReference>
<reference evidence="1 2" key="1">
    <citation type="journal article" date="2023" name="Sci. Data">
        <title>Genome assembly of the Korean intertidal mud-creeper Batillaria attramentaria.</title>
        <authorList>
            <person name="Patra A.K."/>
            <person name="Ho P.T."/>
            <person name="Jun S."/>
            <person name="Lee S.J."/>
            <person name="Kim Y."/>
            <person name="Won Y.J."/>
        </authorList>
    </citation>
    <scope>NUCLEOTIDE SEQUENCE [LARGE SCALE GENOMIC DNA]</scope>
    <source>
        <strain evidence="1">Wonlab-2016</strain>
    </source>
</reference>
<gene>
    <name evidence="1" type="ORF">BaRGS_00023474</name>
</gene>